<dbReference type="GO" id="GO:0033063">
    <property type="term" value="C:Rad51B-Rad51C-Rad51D-XRCC2 complex"/>
    <property type="evidence" value="ECO:0007669"/>
    <property type="project" value="TreeGrafter"/>
</dbReference>
<name>A0A9P6HII8_9AGAM</name>
<dbReference type="Proteomes" id="UP000736335">
    <property type="component" value="Unassembled WGS sequence"/>
</dbReference>
<dbReference type="InterPro" id="IPR052093">
    <property type="entry name" value="HR_Repair_Mediator"/>
</dbReference>
<keyword evidence="7" id="KW-0378">Hydrolase</keyword>
<dbReference type="GO" id="GO:0033065">
    <property type="term" value="C:Rad51C-XRCC3 complex"/>
    <property type="evidence" value="ECO:0007669"/>
    <property type="project" value="TreeGrafter"/>
</dbReference>
<dbReference type="GO" id="GO:0005657">
    <property type="term" value="C:replication fork"/>
    <property type="evidence" value="ECO:0007669"/>
    <property type="project" value="TreeGrafter"/>
</dbReference>
<protein>
    <submittedName>
        <fullName evidence="7">P-loop containing nucleoside triphosphate hydrolase protein</fullName>
    </submittedName>
</protein>
<comment type="subcellular location">
    <subcellularLocation>
        <location evidence="1">Nucleus</location>
    </subcellularLocation>
</comment>
<gene>
    <name evidence="7" type="ORF">BJ322DRAFT_588758</name>
</gene>
<dbReference type="SUPFAM" id="SSF52540">
    <property type="entry name" value="P-loop containing nucleoside triphosphate hydrolases"/>
    <property type="match status" value="1"/>
</dbReference>
<keyword evidence="4" id="KW-0067">ATP-binding</keyword>
<evidence type="ECO:0000256" key="1">
    <source>
        <dbReference type="ARBA" id="ARBA00004123"/>
    </source>
</evidence>
<dbReference type="GO" id="GO:0000707">
    <property type="term" value="P:meiotic DNA recombinase assembly"/>
    <property type="evidence" value="ECO:0007669"/>
    <property type="project" value="TreeGrafter"/>
</dbReference>
<dbReference type="GO" id="GO:0007131">
    <property type="term" value="P:reciprocal meiotic recombination"/>
    <property type="evidence" value="ECO:0007669"/>
    <property type="project" value="TreeGrafter"/>
</dbReference>
<dbReference type="GO" id="GO:0005524">
    <property type="term" value="F:ATP binding"/>
    <property type="evidence" value="ECO:0007669"/>
    <property type="project" value="UniProtKB-KW"/>
</dbReference>
<reference evidence="7" key="2">
    <citation type="submission" date="2020-11" db="EMBL/GenBank/DDBJ databases">
        <authorList>
            <consortium name="DOE Joint Genome Institute"/>
            <person name="Kuo A."/>
            <person name="Miyauchi S."/>
            <person name="Kiss E."/>
            <person name="Drula E."/>
            <person name="Kohler A."/>
            <person name="Sanchez-Garcia M."/>
            <person name="Andreopoulos B."/>
            <person name="Barry K.W."/>
            <person name="Bonito G."/>
            <person name="Buee M."/>
            <person name="Carver A."/>
            <person name="Chen C."/>
            <person name="Cichocki N."/>
            <person name="Clum A."/>
            <person name="Culley D."/>
            <person name="Crous P.W."/>
            <person name="Fauchery L."/>
            <person name="Girlanda M."/>
            <person name="Hayes R."/>
            <person name="Keri Z."/>
            <person name="Labutti K."/>
            <person name="Lipzen A."/>
            <person name="Lombard V."/>
            <person name="Magnuson J."/>
            <person name="Maillard F."/>
            <person name="Morin E."/>
            <person name="Murat C."/>
            <person name="Nolan M."/>
            <person name="Ohm R."/>
            <person name="Pangilinan J."/>
            <person name="Pereira M."/>
            <person name="Perotto S."/>
            <person name="Peter M."/>
            <person name="Riley R."/>
            <person name="Sitrit Y."/>
            <person name="Stielow B."/>
            <person name="Szollosi G."/>
            <person name="Zifcakova L."/>
            <person name="Stursova M."/>
            <person name="Spatafora J.W."/>
            <person name="Tedersoo L."/>
            <person name="Vaario L.-M."/>
            <person name="Yamada A."/>
            <person name="Yan M."/>
            <person name="Wang P."/>
            <person name="Xu J."/>
            <person name="Bruns T."/>
            <person name="Baldrian P."/>
            <person name="Vilgalys R."/>
            <person name="Henrissat B."/>
            <person name="Grigoriev I.V."/>
            <person name="Hibbett D."/>
            <person name="Nagy L.G."/>
            <person name="Martin F.M."/>
        </authorList>
    </citation>
    <scope>NUCLEOTIDE SEQUENCE</scope>
    <source>
        <strain evidence="7">UH-Tt-Lm1</strain>
    </source>
</reference>
<keyword evidence="8" id="KW-1185">Reference proteome</keyword>
<dbReference type="InterPro" id="IPR027417">
    <property type="entry name" value="P-loop_NTPase"/>
</dbReference>
<proteinExistence type="predicted"/>
<dbReference type="GO" id="GO:0008821">
    <property type="term" value="F:crossover junction DNA endonuclease activity"/>
    <property type="evidence" value="ECO:0007669"/>
    <property type="project" value="TreeGrafter"/>
</dbReference>
<comment type="caution">
    <text evidence="7">The sequence shown here is derived from an EMBL/GenBank/DDBJ whole genome shotgun (WGS) entry which is preliminary data.</text>
</comment>
<evidence type="ECO:0000256" key="2">
    <source>
        <dbReference type="ARBA" id="ARBA00022741"/>
    </source>
</evidence>
<organism evidence="7 8">
    <name type="scientific">Thelephora terrestris</name>
    <dbReference type="NCBI Taxonomy" id="56493"/>
    <lineage>
        <taxon>Eukaryota</taxon>
        <taxon>Fungi</taxon>
        <taxon>Dikarya</taxon>
        <taxon>Basidiomycota</taxon>
        <taxon>Agaricomycotina</taxon>
        <taxon>Agaricomycetes</taxon>
        <taxon>Thelephorales</taxon>
        <taxon>Thelephoraceae</taxon>
        <taxon>Thelephora</taxon>
    </lineage>
</organism>
<evidence type="ECO:0000256" key="3">
    <source>
        <dbReference type="ARBA" id="ARBA00022763"/>
    </source>
</evidence>
<evidence type="ECO:0000256" key="5">
    <source>
        <dbReference type="ARBA" id="ARBA00023204"/>
    </source>
</evidence>
<reference evidence="7" key="1">
    <citation type="journal article" date="2020" name="Nat. Commun.">
        <title>Large-scale genome sequencing of mycorrhizal fungi provides insights into the early evolution of symbiotic traits.</title>
        <authorList>
            <person name="Miyauchi S."/>
            <person name="Kiss E."/>
            <person name="Kuo A."/>
            <person name="Drula E."/>
            <person name="Kohler A."/>
            <person name="Sanchez-Garcia M."/>
            <person name="Morin E."/>
            <person name="Andreopoulos B."/>
            <person name="Barry K.W."/>
            <person name="Bonito G."/>
            <person name="Buee M."/>
            <person name="Carver A."/>
            <person name="Chen C."/>
            <person name="Cichocki N."/>
            <person name="Clum A."/>
            <person name="Culley D."/>
            <person name="Crous P.W."/>
            <person name="Fauchery L."/>
            <person name="Girlanda M."/>
            <person name="Hayes R.D."/>
            <person name="Keri Z."/>
            <person name="LaButti K."/>
            <person name="Lipzen A."/>
            <person name="Lombard V."/>
            <person name="Magnuson J."/>
            <person name="Maillard F."/>
            <person name="Murat C."/>
            <person name="Nolan M."/>
            <person name="Ohm R.A."/>
            <person name="Pangilinan J."/>
            <person name="Pereira M.F."/>
            <person name="Perotto S."/>
            <person name="Peter M."/>
            <person name="Pfister S."/>
            <person name="Riley R."/>
            <person name="Sitrit Y."/>
            <person name="Stielow J.B."/>
            <person name="Szollosi G."/>
            <person name="Zifcakova L."/>
            <person name="Stursova M."/>
            <person name="Spatafora J.W."/>
            <person name="Tedersoo L."/>
            <person name="Vaario L.M."/>
            <person name="Yamada A."/>
            <person name="Yan M."/>
            <person name="Wang P."/>
            <person name="Xu J."/>
            <person name="Bruns T."/>
            <person name="Baldrian P."/>
            <person name="Vilgalys R."/>
            <person name="Dunand C."/>
            <person name="Henrissat B."/>
            <person name="Grigoriev I.V."/>
            <person name="Hibbett D."/>
            <person name="Nagy L.G."/>
            <person name="Martin F.M."/>
        </authorList>
    </citation>
    <scope>NUCLEOTIDE SEQUENCE</scope>
    <source>
        <strain evidence="7">UH-Tt-Lm1</strain>
    </source>
</reference>
<dbReference type="PANTHER" id="PTHR46239:SF1">
    <property type="entry name" value="DNA REPAIR PROTEIN RAD51 HOMOLOG 3"/>
    <property type="match status" value="1"/>
</dbReference>
<keyword evidence="2" id="KW-0547">Nucleotide-binding</keyword>
<sequence>MTSKPISTLALPRSTLFALSQAGYETTVELASSTPENLARELGISVQSSQQILSVGPRLPATQSAASLLDSADDVFRCCPPIDDLLGGGLRRGHVLELLGPPGTPKTAPVLEIIRDFIENREHVLIIDPQNTIAPGVIDEKLRSSSSVPTDYSRHVHLMGISQVAELMSFLHTLPSYLQENPKVTLLVLPSFSSFFQLPPATVNVISWRNTLLECSKRIFTVACVSRNLTIVLTSQLSTKMVRADGSAGSFDDGARAIMTPSLGKSDSRAYRVMITPRSRTTGVVRLLSSPVTHGGQEVAREERFKLVDGNMQSM</sequence>
<dbReference type="Gene3D" id="3.40.50.300">
    <property type="entry name" value="P-loop containing nucleotide triphosphate hydrolases"/>
    <property type="match status" value="1"/>
</dbReference>
<keyword evidence="6" id="KW-0539">Nucleus</keyword>
<dbReference type="AlphaFoldDB" id="A0A9P6HII8"/>
<accession>A0A9P6HII8</accession>
<evidence type="ECO:0000313" key="8">
    <source>
        <dbReference type="Proteomes" id="UP000736335"/>
    </source>
</evidence>
<keyword evidence="5" id="KW-0234">DNA repair</keyword>
<evidence type="ECO:0000256" key="6">
    <source>
        <dbReference type="ARBA" id="ARBA00023242"/>
    </source>
</evidence>
<keyword evidence="3" id="KW-0227">DNA damage</keyword>
<dbReference type="EMBL" id="WIUZ02000004">
    <property type="protein sequence ID" value="KAF9787883.1"/>
    <property type="molecule type" value="Genomic_DNA"/>
</dbReference>
<dbReference type="PANTHER" id="PTHR46239">
    <property type="entry name" value="DNA REPAIR PROTEIN RAD51 HOMOLOG 3 RAD51C"/>
    <property type="match status" value="1"/>
</dbReference>
<dbReference type="OrthoDB" id="5957327at2759"/>
<evidence type="ECO:0000256" key="4">
    <source>
        <dbReference type="ARBA" id="ARBA00022840"/>
    </source>
</evidence>
<evidence type="ECO:0000313" key="7">
    <source>
        <dbReference type="EMBL" id="KAF9787883.1"/>
    </source>
</evidence>
<dbReference type="GO" id="GO:0000400">
    <property type="term" value="F:four-way junction DNA binding"/>
    <property type="evidence" value="ECO:0007669"/>
    <property type="project" value="TreeGrafter"/>
</dbReference>